<dbReference type="PANTHER" id="PTHR10110">
    <property type="entry name" value="SODIUM/HYDROGEN EXCHANGER"/>
    <property type="match status" value="1"/>
</dbReference>
<dbReference type="Proteomes" id="UP000478463">
    <property type="component" value="Chromosome"/>
</dbReference>
<feature type="transmembrane region" description="Helical" evidence="10">
    <location>
        <begin position="84"/>
        <end position="107"/>
    </location>
</feature>
<accession>A0A6L7IQ37</accession>
<evidence type="ECO:0000256" key="10">
    <source>
        <dbReference type="RuleBase" id="RU366002"/>
    </source>
</evidence>
<dbReference type="GO" id="GO:0015385">
    <property type="term" value="F:sodium:proton antiporter activity"/>
    <property type="evidence" value="ECO:0007669"/>
    <property type="project" value="InterPro"/>
</dbReference>
<dbReference type="Pfam" id="PF00999">
    <property type="entry name" value="Na_H_Exchanger"/>
    <property type="match status" value="1"/>
</dbReference>
<keyword evidence="5 10" id="KW-1133">Transmembrane helix</keyword>
<feature type="transmembrane region" description="Helical" evidence="10">
    <location>
        <begin position="32"/>
        <end position="63"/>
    </location>
</feature>
<keyword evidence="3 10" id="KW-1003">Cell membrane</keyword>
<evidence type="ECO:0000313" key="12">
    <source>
        <dbReference type="EMBL" id="QOS69730.1"/>
    </source>
</evidence>
<keyword evidence="4 10" id="KW-0812">Transmembrane</keyword>
<evidence type="ECO:0000256" key="8">
    <source>
        <dbReference type="ARBA" id="ARBA00023136"/>
    </source>
</evidence>
<comment type="subcellular location">
    <subcellularLocation>
        <location evidence="1 10">Cell membrane</location>
        <topology evidence="1 10">Multi-pass membrane protein</topology>
    </subcellularLocation>
</comment>
<keyword evidence="8 10" id="KW-0472">Membrane</keyword>
<feature type="domain" description="Cation/H+ exchanger transmembrane" evidence="11">
    <location>
        <begin position="17"/>
        <end position="411"/>
    </location>
</feature>
<feature type="transmembrane region" description="Helical" evidence="10">
    <location>
        <begin position="277"/>
        <end position="299"/>
    </location>
</feature>
<evidence type="ECO:0000256" key="1">
    <source>
        <dbReference type="ARBA" id="ARBA00004651"/>
    </source>
</evidence>
<evidence type="ECO:0000256" key="5">
    <source>
        <dbReference type="ARBA" id="ARBA00022989"/>
    </source>
</evidence>
<dbReference type="KEGG" id="egd:GS424_007820"/>
<comment type="caution">
    <text evidence="10">Lacks conserved residue(s) required for the propagation of feature annotation.</text>
</comment>
<feature type="transmembrane region" description="Helical" evidence="10">
    <location>
        <begin position="237"/>
        <end position="256"/>
    </location>
</feature>
<dbReference type="Gene3D" id="6.10.140.1330">
    <property type="match status" value="1"/>
</dbReference>
<organism evidence="12 13">
    <name type="scientific">Eggerthella guodeyinii</name>
    <dbReference type="NCBI Taxonomy" id="2690837"/>
    <lineage>
        <taxon>Bacteria</taxon>
        <taxon>Bacillati</taxon>
        <taxon>Actinomycetota</taxon>
        <taxon>Coriobacteriia</taxon>
        <taxon>Eggerthellales</taxon>
        <taxon>Eggerthellaceae</taxon>
        <taxon>Eggerthella</taxon>
    </lineage>
</organism>
<dbReference type="InterPro" id="IPR006153">
    <property type="entry name" value="Cation/H_exchanger_TM"/>
</dbReference>
<dbReference type="GO" id="GO:0005886">
    <property type="term" value="C:plasma membrane"/>
    <property type="evidence" value="ECO:0007669"/>
    <property type="project" value="UniProtKB-SubCell"/>
</dbReference>
<keyword evidence="9 10" id="KW-0739">Sodium transport</keyword>
<dbReference type="NCBIfam" id="TIGR00831">
    <property type="entry name" value="a_cpa1"/>
    <property type="match status" value="1"/>
</dbReference>
<dbReference type="GO" id="GO:0098719">
    <property type="term" value="P:sodium ion import across plasma membrane"/>
    <property type="evidence" value="ECO:0007669"/>
    <property type="project" value="TreeGrafter"/>
</dbReference>
<dbReference type="GO" id="GO:0015386">
    <property type="term" value="F:potassium:proton antiporter activity"/>
    <property type="evidence" value="ECO:0007669"/>
    <property type="project" value="TreeGrafter"/>
</dbReference>
<gene>
    <name evidence="12" type="ORF">GS424_007820</name>
</gene>
<sequence>MELLEIILLLLGAVLASSVLDQMMPRVSLPLVQIALGAAIAALWAGPLEVHIDPELFLVLFIAPLLFDESRRASKRDLWASKGGIVSLAVGLVLATVLAVGFALHWLVPSVPLAAAFALGAALGPTDAVAVSALSRDIRLSSRQEALLSGEALLNDASGVVSFQFAIAAAVTGAFSLSEATSTFAVSFAGGLALGVVLGLAARFLVQTIRSRGLESTTVHVVFEVLTPFVVYLAAEAVGVSGILAVVAAGLLTTLFPPKTSPSAARLDIASSNVWDVLAFVLNGVVFVLLGMQLLPSVLPTWNGGSLGLPQLVGCVLALTVLVEGVRFAWLLAMEALARRSSGGGLRVGKEGVRDALVTTLAGPKGAVTLSIAFTIPLAVADGPFPERDLLIFLASGVILCTLLLANFVVPLLAPARDDAEQEAQRAASVAVLQNVAAELEGRKDEYGAAATRIVTAQYAERIARLRDGDAKLDRVSGLRVEVLERQRARVAWMIEDGQVDRLVGDETLDRLERSQRLLERRGAGKGPGRTRRRHRLAGLLGHRALGRPPAGGAPSADALLVSRNLDECATEYLRSRMADGDPDAKLAELLLGEHELRRAAAGPATAPVEREDREEVLRRVPEVEAEGLRLELEQIQAMRERGSISREVARDLREEVYLMQLDCNAA</sequence>
<dbReference type="RefSeq" id="WP_160941674.1">
    <property type="nucleotide sequence ID" value="NZ_CP063310.1"/>
</dbReference>
<feature type="transmembrane region" description="Helical" evidence="10">
    <location>
        <begin position="390"/>
        <end position="414"/>
    </location>
</feature>
<dbReference type="InterPro" id="IPR018422">
    <property type="entry name" value="Cation/H_exchanger_CPA1"/>
</dbReference>
<evidence type="ECO:0000256" key="6">
    <source>
        <dbReference type="ARBA" id="ARBA00023053"/>
    </source>
</evidence>
<comment type="function">
    <text evidence="10">Na(+)/H(+) antiporter that extrudes sodium in exchange for external protons.</text>
</comment>
<evidence type="ECO:0000256" key="3">
    <source>
        <dbReference type="ARBA" id="ARBA00022475"/>
    </source>
</evidence>
<keyword evidence="6 10" id="KW-0915">Sodium</keyword>
<keyword evidence="2 10" id="KW-0813">Transport</keyword>
<dbReference type="PANTHER" id="PTHR10110:SF86">
    <property type="entry name" value="SODIUM_HYDROGEN EXCHANGER 7"/>
    <property type="match status" value="1"/>
</dbReference>
<evidence type="ECO:0000259" key="11">
    <source>
        <dbReference type="Pfam" id="PF00999"/>
    </source>
</evidence>
<proteinExistence type="inferred from homology"/>
<reference evidence="12 13" key="1">
    <citation type="submission" date="2020-10" db="EMBL/GenBank/DDBJ databases">
        <title>Eggerthella sp. nov., isolated from human feces.</title>
        <authorList>
            <person name="Yajun G."/>
        </authorList>
    </citation>
    <scope>NUCLEOTIDE SEQUENCE [LARGE SCALE GENOMIC DNA]</scope>
    <source>
        <strain evidence="12 13">HF-1101</strain>
    </source>
</reference>
<feature type="transmembrane region" description="Helical" evidence="10">
    <location>
        <begin position="311"/>
        <end position="334"/>
    </location>
</feature>
<dbReference type="AlphaFoldDB" id="A0A6L7IQ37"/>
<dbReference type="InterPro" id="IPR004705">
    <property type="entry name" value="Cation/H_exchanger_CPA1_bac"/>
</dbReference>
<name>A0A6L7IQ37_9ACTN</name>
<protein>
    <submittedName>
        <fullName evidence="12">Na+/H+ antiporter</fullName>
    </submittedName>
</protein>
<evidence type="ECO:0000256" key="9">
    <source>
        <dbReference type="ARBA" id="ARBA00023201"/>
    </source>
</evidence>
<feature type="transmembrane region" description="Helical" evidence="10">
    <location>
        <begin position="154"/>
        <end position="178"/>
    </location>
</feature>
<dbReference type="GO" id="GO:0051453">
    <property type="term" value="P:regulation of intracellular pH"/>
    <property type="evidence" value="ECO:0007669"/>
    <property type="project" value="TreeGrafter"/>
</dbReference>
<keyword evidence="10" id="KW-0050">Antiport</keyword>
<comment type="similarity">
    <text evidence="10">Belongs to the monovalent cation:proton antiporter 1 (CPA1) transporter (TC 2.A.36) family.</text>
</comment>
<evidence type="ECO:0000256" key="2">
    <source>
        <dbReference type="ARBA" id="ARBA00022448"/>
    </source>
</evidence>
<dbReference type="EMBL" id="CP063310">
    <property type="protein sequence ID" value="QOS69730.1"/>
    <property type="molecule type" value="Genomic_DNA"/>
</dbReference>
<evidence type="ECO:0000256" key="7">
    <source>
        <dbReference type="ARBA" id="ARBA00023065"/>
    </source>
</evidence>
<keyword evidence="7 10" id="KW-0406">Ion transport</keyword>
<feature type="transmembrane region" description="Helical" evidence="10">
    <location>
        <begin position="184"/>
        <end position="206"/>
    </location>
</feature>
<evidence type="ECO:0000256" key="4">
    <source>
        <dbReference type="ARBA" id="ARBA00022692"/>
    </source>
</evidence>
<evidence type="ECO:0000313" key="13">
    <source>
        <dbReference type="Proteomes" id="UP000478463"/>
    </source>
</evidence>